<evidence type="ECO:0000256" key="4">
    <source>
        <dbReference type="ARBA" id="ARBA00005139"/>
    </source>
</evidence>
<evidence type="ECO:0000256" key="9">
    <source>
        <dbReference type="ARBA" id="ARBA00022777"/>
    </source>
</evidence>
<dbReference type="Gene3D" id="3.40.1160.10">
    <property type="entry name" value="Acetylglutamate kinase-like"/>
    <property type="match status" value="1"/>
</dbReference>
<keyword evidence="11" id="KW-0220">Diaminopimelate biosynthesis</keyword>
<dbReference type="GO" id="GO:0005829">
    <property type="term" value="C:cytosol"/>
    <property type="evidence" value="ECO:0007669"/>
    <property type="project" value="TreeGrafter"/>
</dbReference>
<dbReference type="InterPro" id="IPR045865">
    <property type="entry name" value="ACT-like_dom_sf"/>
</dbReference>
<dbReference type="GO" id="GO:0009089">
    <property type="term" value="P:lysine biosynthetic process via diaminopimelate"/>
    <property type="evidence" value="ECO:0007669"/>
    <property type="project" value="UniProtKB-UniPathway"/>
</dbReference>
<dbReference type="EMBL" id="AYZD01000015">
    <property type="protein sequence ID" value="KRM96544.1"/>
    <property type="molecule type" value="Genomic_DNA"/>
</dbReference>
<evidence type="ECO:0000256" key="10">
    <source>
        <dbReference type="ARBA" id="ARBA00022840"/>
    </source>
</evidence>
<reference evidence="18 19" key="1">
    <citation type="journal article" date="2015" name="Genome Announc.">
        <title>Expanding the biotechnology potential of lactobacilli through comparative genomics of 213 strains and associated genera.</title>
        <authorList>
            <person name="Sun Z."/>
            <person name="Harris H.M."/>
            <person name="McCann A."/>
            <person name="Guo C."/>
            <person name="Argimon S."/>
            <person name="Zhang W."/>
            <person name="Yang X."/>
            <person name="Jeffery I.B."/>
            <person name="Cooney J.C."/>
            <person name="Kagawa T.F."/>
            <person name="Liu W."/>
            <person name="Song Y."/>
            <person name="Salvetti E."/>
            <person name="Wrobel A."/>
            <person name="Rasinkangas P."/>
            <person name="Parkhill J."/>
            <person name="Rea M.C."/>
            <person name="O'Sullivan O."/>
            <person name="Ritari J."/>
            <person name="Douillard F.P."/>
            <person name="Paul Ross R."/>
            <person name="Yang R."/>
            <person name="Briner A.E."/>
            <person name="Felis G.E."/>
            <person name="de Vos W.M."/>
            <person name="Barrangou R."/>
            <person name="Klaenhammer T.R."/>
            <person name="Caufield P.W."/>
            <person name="Cui Y."/>
            <person name="Zhang H."/>
            <person name="O'Toole P.W."/>
        </authorList>
    </citation>
    <scope>NUCLEOTIDE SEQUENCE [LARGE SCALE GENOMIC DNA]</scope>
    <source>
        <strain evidence="18 19">DSM 21051</strain>
    </source>
</reference>
<comment type="function">
    <text evidence="1">Catalyzes the phosphorylation of the beta-carboxyl group of aspartic acid with ATP to yield 4-phospho-L-aspartate, which is involved in the branched biosynthetic pathway leading to the biosynthesis of amino acids threonine, isoleucine and methionine.</text>
</comment>
<keyword evidence="19" id="KW-1185">Reference proteome</keyword>
<dbReference type="InterPro" id="IPR036393">
    <property type="entry name" value="AceGlu_kinase-like_sf"/>
</dbReference>
<feature type="domain" description="ACT" evidence="17">
    <location>
        <begin position="339"/>
        <end position="399"/>
    </location>
</feature>
<dbReference type="GO" id="GO:0005524">
    <property type="term" value="F:ATP binding"/>
    <property type="evidence" value="ECO:0007669"/>
    <property type="project" value="UniProtKB-KW"/>
</dbReference>
<comment type="pathway">
    <text evidence="2 16">Amino-acid biosynthesis; L-lysine biosynthesis via DAP pathway; (S)-tetrahydrodipicolinate from L-aspartate: step 1/4.</text>
</comment>
<dbReference type="GO" id="GO:0009088">
    <property type="term" value="P:threonine biosynthetic process"/>
    <property type="evidence" value="ECO:0007669"/>
    <property type="project" value="UniProtKB-UniPathway"/>
</dbReference>
<evidence type="ECO:0000256" key="7">
    <source>
        <dbReference type="ARBA" id="ARBA00022679"/>
    </source>
</evidence>
<keyword evidence="6 16" id="KW-0028">Amino-acid biosynthesis</keyword>
<evidence type="ECO:0000256" key="15">
    <source>
        <dbReference type="RuleBase" id="RU003448"/>
    </source>
</evidence>
<keyword evidence="8 14" id="KW-0547">Nucleotide-binding</keyword>
<dbReference type="Proteomes" id="UP000051015">
    <property type="component" value="Unassembled WGS sequence"/>
</dbReference>
<evidence type="ECO:0000256" key="8">
    <source>
        <dbReference type="ARBA" id="ARBA00022741"/>
    </source>
</evidence>
<evidence type="ECO:0000313" key="19">
    <source>
        <dbReference type="Proteomes" id="UP000051015"/>
    </source>
</evidence>
<dbReference type="UniPathway" id="UPA00034">
    <property type="reaction ID" value="UER00015"/>
</dbReference>
<organism evidence="18 19">
    <name type="scientific">Liquorilactobacillus aquaticus DSM 21051</name>
    <dbReference type="NCBI Taxonomy" id="1423725"/>
    <lineage>
        <taxon>Bacteria</taxon>
        <taxon>Bacillati</taxon>
        <taxon>Bacillota</taxon>
        <taxon>Bacilli</taxon>
        <taxon>Lactobacillales</taxon>
        <taxon>Lactobacillaceae</taxon>
        <taxon>Liquorilactobacillus</taxon>
    </lineage>
</organism>
<dbReference type="InterPro" id="IPR027795">
    <property type="entry name" value="CASTOR_ACT_dom"/>
</dbReference>
<dbReference type="PIRSF" id="PIRSF000726">
    <property type="entry name" value="Asp_kin"/>
    <property type="match status" value="1"/>
</dbReference>
<proteinExistence type="inferred from homology"/>
<evidence type="ECO:0000256" key="16">
    <source>
        <dbReference type="RuleBase" id="RU004249"/>
    </source>
</evidence>
<dbReference type="RefSeq" id="WP_057875852.1">
    <property type="nucleotide sequence ID" value="NZ_AYZD01000015.1"/>
</dbReference>
<keyword evidence="9 15" id="KW-0418">Kinase</keyword>
<comment type="pathway">
    <text evidence="3 16">Amino-acid biosynthesis; L-methionine biosynthesis via de novo pathway; L-homoserine from L-aspartate: step 1/3.</text>
</comment>
<evidence type="ECO:0000256" key="11">
    <source>
        <dbReference type="ARBA" id="ARBA00022915"/>
    </source>
</evidence>
<name>A0A0R2CXZ7_9LACO</name>
<evidence type="ECO:0000256" key="12">
    <source>
        <dbReference type="ARBA" id="ARBA00023154"/>
    </source>
</evidence>
<keyword evidence="12" id="KW-0457">Lysine biosynthesis</keyword>
<dbReference type="EC" id="2.7.2.4" evidence="15"/>
<keyword evidence="7 15" id="KW-0808">Transferase</keyword>
<accession>A0A0R2CXZ7</accession>
<dbReference type="UniPathway" id="UPA00051">
    <property type="reaction ID" value="UER00462"/>
</dbReference>
<evidence type="ECO:0000256" key="14">
    <source>
        <dbReference type="PIRSR" id="PIRSR000726-1"/>
    </source>
</evidence>
<dbReference type="PANTHER" id="PTHR21499">
    <property type="entry name" value="ASPARTATE KINASE"/>
    <property type="match status" value="1"/>
</dbReference>
<evidence type="ECO:0000256" key="2">
    <source>
        <dbReference type="ARBA" id="ARBA00004766"/>
    </source>
</evidence>
<dbReference type="Pfam" id="PF00696">
    <property type="entry name" value="AA_kinase"/>
    <property type="match status" value="1"/>
</dbReference>
<feature type="binding site" evidence="14">
    <location>
        <begin position="214"/>
        <end position="215"/>
    </location>
    <ligand>
        <name>ATP</name>
        <dbReference type="ChEBI" id="CHEBI:30616"/>
    </ligand>
</feature>
<dbReference type="UniPathway" id="UPA00050">
    <property type="reaction ID" value="UER00461"/>
</dbReference>
<dbReference type="GO" id="GO:0009090">
    <property type="term" value="P:homoserine biosynthetic process"/>
    <property type="evidence" value="ECO:0007669"/>
    <property type="project" value="TreeGrafter"/>
</dbReference>
<protein>
    <recommendedName>
        <fullName evidence="15">Aspartokinase</fullName>
        <ecNumber evidence="15">2.7.2.4</ecNumber>
    </recommendedName>
</protein>
<feature type="binding site" evidence="14">
    <location>
        <position position="189"/>
    </location>
    <ligand>
        <name>ATP</name>
        <dbReference type="ChEBI" id="CHEBI:30616"/>
    </ligand>
</feature>
<gene>
    <name evidence="18" type="ORF">FC19_GL000838</name>
</gene>
<evidence type="ECO:0000256" key="5">
    <source>
        <dbReference type="ARBA" id="ARBA00010122"/>
    </source>
</evidence>
<feature type="binding site" evidence="14">
    <location>
        <begin position="7"/>
        <end position="10"/>
    </location>
    <ligand>
        <name>ATP</name>
        <dbReference type="ChEBI" id="CHEBI:30616"/>
    </ligand>
</feature>
<feature type="binding site" evidence="14">
    <location>
        <position position="79"/>
    </location>
    <ligand>
        <name>substrate</name>
    </ligand>
</feature>
<evidence type="ECO:0000256" key="13">
    <source>
        <dbReference type="ARBA" id="ARBA00047872"/>
    </source>
</evidence>
<dbReference type="OrthoDB" id="9799110at2"/>
<sequence length="399" mass="43142">MKIMVQKFGGTSVKDYAARCKAAEHVSYTVSAGYKVAVVVSAIGRKGAPYATDSLLSLIDGEKTKLNARELDMLVSVGEVISTAVFTELLKKRGFSATAMNGPDAGFRTSNEYQNAKVIDVKTDGIMNAFKTNDVVVIAGFQGLSKEGHIATLGRGGSDTSAALLGAALGAERVDIFTDVAGMMTADPRLVKKARFLKNVSYEEVANMAHEGAKVIHPRAVEVAQQAHVPLRIRSTWDGLDELGTLVSDRNLSIQHYRSVTGIAHQLGLTQFSVSTVDYSSEKIFDLLASNHLSVDFINILPEKIVFNLKQEEAEIAKKLLTDKKIPVKSISDCVKVSIVGAGIMGTPGITAKIVSALSQKNIKILQTTDSYTTIWVLVRQKDLEEAVNVLHDKFLLDD</sequence>
<comment type="pathway">
    <text evidence="4 16">Amino-acid biosynthesis; L-threonine biosynthesis; L-threonine from L-aspartate: step 1/5.</text>
</comment>
<dbReference type="InterPro" id="IPR005260">
    <property type="entry name" value="Asp_kin_monofn"/>
</dbReference>
<evidence type="ECO:0000259" key="17">
    <source>
        <dbReference type="PROSITE" id="PS51671"/>
    </source>
</evidence>
<dbReference type="NCBIfam" id="TIGR00657">
    <property type="entry name" value="asp_kinases"/>
    <property type="match status" value="1"/>
</dbReference>
<dbReference type="PROSITE" id="PS51671">
    <property type="entry name" value="ACT"/>
    <property type="match status" value="1"/>
</dbReference>
<dbReference type="SUPFAM" id="SSF55021">
    <property type="entry name" value="ACT-like"/>
    <property type="match status" value="2"/>
</dbReference>
<dbReference type="GO" id="GO:0004072">
    <property type="term" value="F:aspartate kinase activity"/>
    <property type="evidence" value="ECO:0007669"/>
    <property type="project" value="UniProtKB-EC"/>
</dbReference>
<dbReference type="PROSITE" id="PS00324">
    <property type="entry name" value="ASPARTOKINASE"/>
    <property type="match status" value="1"/>
</dbReference>
<evidence type="ECO:0000313" key="18">
    <source>
        <dbReference type="EMBL" id="KRM96544.1"/>
    </source>
</evidence>
<comment type="catalytic activity">
    <reaction evidence="13 15">
        <text>L-aspartate + ATP = 4-phospho-L-aspartate + ADP</text>
        <dbReference type="Rhea" id="RHEA:23776"/>
        <dbReference type="ChEBI" id="CHEBI:29991"/>
        <dbReference type="ChEBI" id="CHEBI:30616"/>
        <dbReference type="ChEBI" id="CHEBI:57535"/>
        <dbReference type="ChEBI" id="CHEBI:456216"/>
        <dbReference type="EC" id="2.7.2.4"/>
    </reaction>
</comment>
<dbReference type="InterPro" id="IPR002912">
    <property type="entry name" value="ACT_dom"/>
</dbReference>
<evidence type="ECO:0000256" key="3">
    <source>
        <dbReference type="ARBA" id="ARBA00004986"/>
    </source>
</evidence>
<comment type="similarity">
    <text evidence="5 15">Belongs to the aspartokinase family.</text>
</comment>
<comment type="caution">
    <text evidence="18">The sequence shown here is derived from an EMBL/GenBank/DDBJ whole genome shotgun (WGS) entry which is preliminary data.</text>
</comment>
<dbReference type="InterPro" id="IPR001341">
    <property type="entry name" value="Asp_kinase"/>
</dbReference>
<dbReference type="Pfam" id="PF13840">
    <property type="entry name" value="ACT_7"/>
    <property type="match status" value="1"/>
</dbReference>
<evidence type="ECO:0000256" key="6">
    <source>
        <dbReference type="ARBA" id="ARBA00022605"/>
    </source>
</evidence>
<dbReference type="InterPro" id="IPR018042">
    <property type="entry name" value="Aspartate_kinase_CS"/>
</dbReference>
<dbReference type="SUPFAM" id="SSF53633">
    <property type="entry name" value="Carbamate kinase-like"/>
    <property type="match status" value="1"/>
</dbReference>
<evidence type="ECO:0000256" key="1">
    <source>
        <dbReference type="ARBA" id="ARBA00003121"/>
    </source>
</evidence>
<dbReference type="InterPro" id="IPR001048">
    <property type="entry name" value="Asp/Glu/Uridylate_kinase"/>
</dbReference>
<keyword evidence="10 14" id="KW-0067">ATP-binding</keyword>
<dbReference type="Gene3D" id="3.30.2130.10">
    <property type="entry name" value="VC0802-like"/>
    <property type="match status" value="1"/>
</dbReference>
<dbReference type="NCBIfam" id="NF006068">
    <property type="entry name" value="PRK08210.1"/>
    <property type="match status" value="1"/>
</dbReference>
<dbReference type="STRING" id="1423725.FC19_GL000838"/>
<dbReference type="PATRIC" id="fig|1423725.3.peg.864"/>
<feature type="binding site" evidence="14">
    <location>
        <position position="52"/>
    </location>
    <ligand>
        <name>substrate</name>
    </ligand>
</feature>
<dbReference type="GO" id="GO:0019877">
    <property type="term" value="P:diaminopimelate biosynthetic process"/>
    <property type="evidence" value="ECO:0007669"/>
    <property type="project" value="UniProtKB-KW"/>
</dbReference>
<feature type="binding site" evidence="14">
    <location>
        <begin position="178"/>
        <end position="179"/>
    </location>
    <ligand>
        <name>ATP</name>
        <dbReference type="ChEBI" id="CHEBI:30616"/>
    </ligand>
</feature>
<dbReference type="AlphaFoldDB" id="A0A0R2CXZ7"/>
<dbReference type="PANTHER" id="PTHR21499:SF3">
    <property type="entry name" value="ASPARTOKINASE"/>
    <property type="match status" value="1"/>
</dbReference>